<dbReference type="OrthoDB" id="2472922at2759"/>
<dbReference type="SUPFAM" id="SSF50630">
    <property type="entry name" value="Acid proteases"/>
    <property type="match status" value="1"/>
</dbReference>
<dbReference type="Proteomes" id="UP000789759">
    <property type="component" value="Unassembled WGS sequence"/>
</dbReference>
<accession>A0A9N9P9R1</accession>
<evidence type="ECO:0000313" key="1">
    <source>
        <dbReference type="EMBL" id="CAG8800188.1"/>
    </source>
</evidence>
<dbReference type="EMBL" id="CAJVQA010030849">
    <property type="protein sequence ID" value="CAG8800188.1"/>
    <property type="molecule type" value="Genomic_DNA"/>
</dbReference>
<dbReference type="AlphaFoldDB" id="A0A9N9P9R1"/>
<proteinExistence type="predicted"/>
<organism evidence="1 2">
    <name type="scientific">Cetraspora pellucida</name>
    <dbReference type="NCBI Taxonomy" id="1433469"/>
    <lineage>
        <taxon>Eukaryota</taxon>
        <taxon>Fungi</taxon>
        <taxon>Fungi incertae sedis</taxon>
        <taxon>Mucoromycota</taxon>
        <taxon>Glomeromycotina</taxon>
        <taxon>Glomeromycetes</taxon>
        <taxon>Diversisporales</taxon>
        <taxon>Gigasporaceae</taxon>
        <taxon>Cetraspora</taxon>
    </lineage>
</organism>
<protein>
    <submittedName>
        <fullName evidence="1">3322_t:CDS:1</fullName>
    </submittedName>
</protein>
<evidence type="ECO:0000313" key="2">
    <source>
        <dbReference type="Proteomes" id="UP000789759"/>
    </source>
</evidence>
<keyword evidence="2" id="KW-1185">Reference proteome</keyword>
<name>A0A9N9P9R1_9GLOM</name>
<dbReference type="CDD" id="cd00303">
    <property type="entry name" value="retropepsin_like"/>
    <property type="match status" value="1"/>
</dbReference>
<comment type="caution">
    <text evidence="1">The sequence shown here is derived from an EMBL/GenBank/DDBJ whole genome shotgun (WGS) entry which is preliminary data.</text>
</comment>
<sequence>MIEKANIDKEYEYLKKTYRFPQKVYWLDLSKRPKGKQAYYFMTLMNNWPIKVLLDEGASGNVIGQDIAVEWNLLQYLDKDNRTKAVLPGGKTISNLGEVKVTIQIEDIQAQIKVTIIKGEQPYLLLSEVDQARLHITKDRQNKIALINNKPISYQEMRSDTGYRCNNLARDGPAHLTLRNQPPLYLSKYLSK</sequence>
<reference evidence="1" key="1">
    <citation type="submission" date="2021-06" db="EMBL/GenBank/DDBJ databases">
        <authorList>
            <person name="Kallberg Y."/>
            <person name="Tangrot J."/>
            <person name="Rosling A."/>
        </authorList>
    </citation>
    <scope>NUCLEOTIDE SEQUENCE</scope>
    <source>
        <strain evidence="1">FL966</strain>
    </source>
</reference>
<dbReference type="Gene3D" id="2.40.70.10">
    <property type="entry name" value="Acid Proteases"/>
    <property type="match status" value="1"/>
</dbReference>
<dbReference type="InterPro" id="IPR021109">
    <property type="entry name" value="Peptidase_aspartic_dom_sf"/>
</dbReference>
<gene>
    <name evidence="1" type="ORF">CPELLU_LOCUS17646</name>
</gene>